<feature type="domain" description="N-acetyltransferase" evidence="1">
    <location>
        <begin position="6"/>
        <end position="89"/>
    </location>
</feature>
<protein>
    <recommendedName>
        <fullName evidence="1">N-acetyltransferase domain-containing protein</fullName>
    </recommendedName>
</protein>
<evidence type="ECO:0000259" key="1">
    <source>
        <dbReference type="PROSITE" id="PS51729"/>
    </source>
</evidence>
<dbReference type="InterPro" id="IPR031165">
    <property type="entry name" value="GNAT_YJDJ"/>
</dbReference>
<dbReference type="PANTHER" id="PTHR31435:SF10">
    <property type="entry name" value="BSR4717 PROTEIN"/>
    <property type="match status" value="1"/>
</dbReference>
<name>A0A7W7T1Z1_9PSEU</name>
<dbReference type="CDD" id="cd04301">
    <property type="entry name" value="NAT_SF"/>
    <property type="match status" value="1"/>
</dbReference>
<comment type="caution">
    <text evidence="2">The sequence shown here is derived from an EMBL/GenBank/DDBJ whole genome shotgun (WGS) entry which is preliminary data.</text>
</comment>
<keyword evidence="3" id="KW-1185">Reference proteome</keyword>
<dbReference type="Gene3D" id="3.40.630.30">
    <property type="match status" value="1"/>
</dbReference>
<dbReference type="PANTHER" id="PTHR31435">
    <property type="entry name" value="PROTEIN NATD1"/>
    <property type="match status" value="1"/>
</dbReference>
<evidence type="ECO:0000313" key="3">
    <source>
        <dbReference type="Proteomes" id="UP000542674"/>
    </source>
</evidence>
<proteinExistence type="predicted"/>
<dbReference type="EMBL" id="JACHJS010000001">
    <property type="protein sequence ID" value="MBB4964781.1"/>
    <property type="molecule type" value="Genomic_DNA"/>
</dbReference>
<dbReference type="InterPro" id="IPR016181">
    <property type="entry name" value="Acyl_CoA_acyltransferase"/>
</dbReference>
<reference evidence="2 3" key="1">
    <citation type="submission" date="2020-08" db="EMBL/GenBank/DDBJ databases">
        <title>Sequencing the genomes of 1000 actinobacteria strains.</title>
        <authorList>
            <person name="Klenk H.-P."/>
        </authorList>
    </citation>
    <scope>NUCLEOTIDE SEQUENCE [LARGE SCALE GENOMIC DNA]</scope>
    <source>
        <strain evidence="2 3">DSM 45084</strain>
    </source>
</reference>
<dbReference type="PROSITE" id="PS51729">
    <property type="entry name" value="GNAT_YJDJ"/>
    <property type="match status" value="1"/>
</dbReference>
<dbReference type="Pfam" id="PF14542">
    <property type="entry name" value="Acetyltransf_CG"/>
    <property type="match status" value="1"/>
</dbReference>
<dbReference type="AlphaFoldDB" id="A0A7W7T1Z1"/>
<dbReference type="RefSeq" id="WP_184668028.1">
    <property type="nucleotide sequence ID" value="NZ_BAABAI010000015.1"/>
</dbReference>
<accession>A0A7W7T1Z1</accession>
<sequence>MSTSVSDNPDQSRYEITDGGDLVGFVDYTRDGDEVVLTHTEVHVEGKGFGGTLIRHAVLDLRGQGATVVPECPFVKSYLDKNPDLTGAA</sequence>
<evidence type="ECO:0000313" key="2">
    <source>
        <dbReference type="EMBL" id="MBB4964781.1"/>
    </source>
</evidence>
<dbReference type="Proteomes" id="UP000542674">
    <property type="component" value="Unassembled WGS sequence"/>
</dbReference>
<gene>
    <name evidence="2" type="ORF">F4559_002140</name>
</gene>
<organism evidence="2 3">
    <name type="scientific">Saccharothrix violaceirubra</name>
    <dbReference type="NCBI Taxonomy" id="413306"/>
    <lineage>
        <taxon>Bacteria</taxon>
        <taxon>Bacillati</taxon>
        <taxon>Actinomycetota</taxon>
        <taxon>Actinomycetes</taxon>
        <taxon>Pseudonocardiales</taxon>
        <taxon>Pseudonocardiaceae</taxon>
        <taxon>Saccharothrix</taxon>
    </lineage>
</organism>
<dbReference type="InterPro" id="IPR045057">
    <property type="entry name" value="Gcn5-rel_NAT"/>
</dbReference>
<dbReference type="SUPFAM" id="SSF55729">
    <property type="entry name" value="Acyl-CoA N-acyltransferases (Nat)"/>
    <property type="match status" value="1"/>
</dbReference>